<dbReference type="AlphaFoldDB" id="A0A8J1XJI2"/>
<evidence type="ECO:0000256" key="12">
    <source>
        <dbReference type="ARBA" id="ARBA00049786"/>
    </source>
</evidence>
<evidence type="ECO:0000256" key="8">
    <source>
        <dbReference type="ARBA" id="ARBA00023004"/>
    </source>
</evidence>
<dbReference type="SMART" id="SM00360">
    <property type="entry name" value="RRM"/>
    <property type="match status" value="1"/>
</dbReference>
<dbReference type="GO" id="GO:0002098">
    <property type="term" value="P:tRNA wobble uridine modification"/>
    <property type="evidence" value="ECO:0007669"/>
    <property type="project" value="TreeGrafter"/>
</dbReference>
<keyword evidence="4" id="KW-0489">Methyltransferase</keyword>
<dbReference type="GO" id="GO:0106335">
    <property type="term" value="F:tRNA (5-carboxymethyluridine(34)-5-O)-methyltransferase activity"/>
    <property type="evidence" value="ECO:0007669"/>
    <property type="project" value="UniProtKB-EC"/>
</dbReference>
<dbReference type="InterPro" id="IPR005123">
    <property type="entry name" value="Oxoglu/Fe-dep_dioxygenase_dom"/>
</dbReference>
<organism evidence="15 16">
    <name type="scientific">Owenia fusiformis</name>
    <name type="common">Polychaete worm</name>
    <dbReference type="NCBI Taxonomy" id="6347"/>
    <lineage>
        <taxon>Eukaryota</taxon>
        <taxon>Metazoa</taxon>
        <taxon>Spiralia</taxon>
        <taxon>Lophotrochozoa</taxon>
        <taxon>Annelida</taxon>
        <taxon>Polychaeta</taxon>
        <taxon>Sedentaria</taxon>
        <taxon>Canalipalpata</taxon>
        <taxon>Sabellida</taxon>
        <taxon>Oweniida</taxon>
        <taxon>Oweniidae</taxon>
        <taxon>Owenia</taxon>
    </lineage>
</organism>
<dbReference type="PROSITE" id="PS51471">
    <property type="entry name" value="FE2OG_OXY"/>
    <property type="match status" value="1"/>
</dbReference>
<evidence type="ECO:0000256" key="13">
    <source>
        <dbReference type="ARBA" id="ARBA00049802"/>
    </source>
</evidence>
<dbReference type="CDD" id="cd02440">
    <property type="entry name" value="AdoMet_MTases"/>
    <property type="match status" value="1"/>
</dbReference>
<dbReference type="Pfam" id="PF00076">
    <property type="entry name" value="RRM_1"/>
    <property type="match status" value="1"/>
</dbReference>
<evidence type="ECO:0000256" key="10">
    <source>
        <dbReference type="ARBA" id="ARBA00034996"/>
    </source>
</evidence>
<sequence>MDDHTLPVTKNKMKNMSKHDKKLLKKQHRSIGTLLKHSATQPSTTPTKFLYVGNAGLGNGIQREQVFNLFSKYGQISDISTPVGKPYAFVSYTLVESAKDAMENLNGAVIACEESQAPNCSSGVNIYIAYVEPGSDVNSKNLKSELPEGLIILEEFVSEEEEQSLLAAIDWNDRTPDSAIGSLKHRKVKHYGYEFLYGINNVDLNCPLKDGIPSQCEQVLDRLIQGKYITSYPDQLTVNQYAPGQGIPPHIDTHSAFEDGLVSISLGCQVVMEFRHPSGNISPVLLPRRSAMVMTKESRYVWSHGITPRKFDIVPCSSNDPANSGLTLSKRETRTSLTFRKCLVGPCQCNYQAQCDSPRDTVNSLLDVKNEEADVLEEEHVHKVYEEIAGHFSATRHTPWPKVKSFVEDIAPGSILADIGCGNGKYLGINNSIGQFGCDRSSNLAGICLERGHQAFVCDALKVAMRDNSVDAAISIAVIHHFSTQARRVKAIEELARILQPKGRALVSVWAVEQKLHKKKSNYLKEIKQTNIQCEDSVNRQIDLKCGNQSQDKQMDDSQNDTDQVVKGQDDHNQGVKGQYDPNQGVQCQDGLTRGIMQQKNCINGENKDVSISTATGEKPYANVQSKSERTEKGESLSRIELKTHVNRTEFKSQDMFVPWHLKNKTREKKDNPVCSNEKVYHRYYHVFKQGELEELCRSVPSIAVKESYYDQGNWCVIFEKE</sequence>
<dbReference type="GO" id="GO:0005634">
    <property type="term" value="C:nucleus"/>
    <property type="evidence" value="ECO:0007669"/>
    <property type="project" value="TreeGrafter"/>
</dbReference>
<dbReference type="GO" id="GO:0030488">
    <property type="term" value="P:tRNA methylation"/>
    <property type="evidence" value="ECO:0007669"/>
    <property type="project" value="TreeGrafter"/>
</dbReference>
<evidence type="ECO:0000256" key="2">
    <source>
        <dbReference type="ARBA" id="ARBA00007879"/>
    </source>
</evidence>
<evidence type="ECO:0000256" key="3">
    <source>
        <dbReference type="ARBA" id="ARBA00012808"/>
    </source>
</evidence>
<feature type="compositionally biased region" description="Basic and acidic residues" evidence="14">
    <location>
        <begin position="627"/>
        <end position="636"/>
    </location>
</feature>
<dbReference type="InterPro" id="IPR000504">
    <property type="entry name" value="RRM_dom"/>
</dbReference>
<dbReference type="InterPro" id="IPR013216">
    <property type="entry name" value="Methyltransf_11"/>
</dbReference>
<evidence type="ECO:0000256" key="6">
    <source>
        <dbReference type="ARBA" id="ARBA00022833"/>
    </source>
</evidence>
<evidence type="ECO:0000256" key="11">
    <source>
        <dbReference type="ARBA" id="ARBA00045506"/>
    </source>
</evidence>
<dbReference type="GO" id="GO:0000049">
    <property type="term" value="F:tRNA binding"/>
    <property type="evidence" value="ECO:0007669"/>
    <property type="project" value="TreeGrafter"/>
</dbReference>
<evidence type="ECO:0000256" key="14">
    <source>
        <dbReference type="SAM" id="MobiDB-lite"/>
    </source>
</evidence>
<dbReference type="Pfam" id="PF13532">
    <property type="entry name" value="2OG-FeII_Oxy_2"/>
    <property type="match status" value="1"/>
</dbReference>
<comment type="caution">
    <text evidence="15">The sequence shown here is derived from an EMBL/GenBank/DDBJ whole genome shotgun (WGS) entry which is preliminary data.</text>
</comment>
<keyword evidence="8" id="KW-0408">Iron</keyword>
<dbReference type="SUPFAM" id="SSF51197">
    <property type="entry name" value="Clavaminate synthase-like"/>
    <property type="match status" value="1"/>
</dbReference>
<evidence type="ECO:0000256" key="9">
    <source>
        <dbReference type="ARBA" id="ARBA00023268"/>
    </source>
</evidence>
<keyword evidence="5" id="KW-0808">Transferase</keyword>
<feature type="region of interest" description="Disordered" evidence="14">
    <location>
        <begin position="613"/>
        <end position="636"/>
    </location>
</feature>
<feature type="compositionally biased region" description="Basic residues" evidence="14">
    <location>
        <begin position="11"/>
        <end position="20"/>
    </location>
</feature>
<gene>
    <name evidence="15" type="ORF">OFUS_LOCUS4314</name>
</gene>
<evidence type="ECO:0000256" key="5">
    <source>
        <dbReference type="ARBA" id="ARBA00022679"/>
    </source>
</evidence>
<dbReference type="Gene3D" id="3.40.50.150">
    <property type="entry name" value="Vaccinia Virus protein VP39"/>
    <property type="match status" value="2"/>
</dbReference>
<dbReference type="Pfam" id="PF08241">
    <property type="entry name" value="Methyltransf_11"/>
    <property type="match status" value="1"/>
</dbReference>
<proteinExistence type="inferred from homology"/>
<protein>
    <recommendedName>
        <fullName evidence="3">tRNA (carboxymethyluridine(34)-5-O)-methyltransferase</fullName>
        <ecNumber evidence="3">2.1.1.229</ecNumber>
    </recommendedName>
    <alternativeName>
        <fullName evidence="12">Alkylated DNA repair protein alkB homolog 8</fullName>
    </alternativeName>
    <alternativeName>
        <fullName evidence="13">S-adenosyl-L-methionine-dependent tRNA methyltransferase ALKBH8</fullName>
    </alternativeName>
</protein>
<keyword evidence="6" id="KW-0862">Zinc</keyword>
<dbReference type="PANTHER" id="PTHR13069:SF21">
    <property type="entry name" value="ALKYLATED DNA REPAIR PROTEIN ALKB HOMOLOG 8"/>
    <property type="match status" value="1"/>
</dbReference>
<dbReference type="SUPFAM" id="SSF53335">
    <property type="entry name" value="S-adenosyl-L-methionine-dependent methyltransferases"/>
    <property type="match status" value="1"/>
</dbReference>
<dbReference type="PROSITE" id="PS50102">
    <property type="entry name" value="RRM"/>
    <property type="match status" value="1"/>
</dbReference>
<keyword evidence="9" id="KW-0511">Multifunctional enzyme</keyword>
<evidence type="ECO:0000313" key="16">
    <source>
        <dbReference type="Proteomes" id="UP000749559"/>
    </source>
</evidence>
<accession>A0A8J1XJI2</accession>
<evidence type="ECO:0000256" key="4">
    <source>
        <dbReference type="ARBA" id="ARBA00022603"/>
    </source>
</evidence>
<dbReference type="InterPro" id="IPR051422">
    <property type="entry name" value="AlkB_tRNA_MeTrf/Diox"/>
</dbReference>
<evidence type="ECO:0000313" key="15">
    <source>
        <dbReference type="EMBL" id="CAH1777251.1"/>
    </source>
</evidence>
<comment type="cofactor">
    <cofactor evidence="1">
        <name>Fe(2+)</name>
        <dbReference type="ChEBI" id="CHEBI:29033"/>
    </cofactor>
</comment>
<dbReference type="Gene3D" id="3.30.70.330">
    <property type="match status" value="1"/>
</dbReference>
<dbReference type="EC" id="2.1.1.229" evidence="3"/>
<feature type="region of interest" description="Disordered" evidence="14">
    <location>
        <begin position="1"/>
        <end position="20"/>
    </location>
</feature>
<comment type="similarity">
    <text evidence="2">Belongs to the alkB family.</text>
</comment>
<keyword evidence="7" id="KW-0694">RNA-binding</keyword>
<dbReference type="GO" id="GO:0005737">
    <property type="term" value="C:cytoplasm"/>
    <property type="evidence" value="ECO:0007669"/>
    <property type="project" value="TreeGrafter"/>
</dbReference>
<dbReference type="GO" id="GO:0008757">
    <property type="term" value="F:S-adenosylmethionine-dependent methyltransferase activity"/>
    <property type="evidence" value="ECO:0007669"/>
    <property type="project" value="InterPro"/>
</dbReference>
<dbReference type="OrthoDB" id="271595at2759"/>
<name>A0A8J1XJI2_OWEFU</name>
<feature type="region of interest" description="Disordered" evidence="14">
    <location>
        <begin position="548"/>
        <end position="588"/>
    </location>
</feature>
<dbReference type="Proteomes" id="UP000749559">
    <property type="component" value="Unassembled WGS sequence"/>
</dbReference>
<reference evidence="15" key="1">
    <citation type="submission" date="2022-03" db="EMBL/GenBank/DDBJ databases">
        <authorList>
            <person name="Martin C."/>
        </authorList>
    </citation>
    <scope>NUCLEOTIDE SEQUENCE</scope>
</reference>
<comment type="catalytic activity">
    <reaction evidence="10">
        <text>5-(carboxymethyl)uridine(34) in tRNA + S-adenosyl-L-methionine = 5-(2-methoxy-2-oxoethyl)uridine(34) in tRNA + S-adenosyl-L-homocysteine</text>
        <dbReference type="Rhea" id="RHEA:43208"/>
        <dbReference type="Rhea" id="RHEA-COMP:10407"/>
        <dbReference type="Rhea" id="RHEA-COMP:10408"/>
        <dbReference type="ChEBI" id="CHEBI:57856"/>
        <dbReference type="ChEBI" id="CHEBI:59789"/>
        <dbReference type="ChEBI" id="CHEBI:74851"/>
        <dbReference type="ChEBI" id="CHEBI:74882"/>
        <dbReference type="EC" id="2.1.1.229"/>
    </reaction>
</comment>
<dbReference type="PANTHER" id="PTHR13069">
    <property type="entry name" value="ALKYLATED DNA REPAIR PROTEIN ALKB HOMOLOG 8"/>
    <property type="match status" value="1"/>
</dbReference>
<dbReference type="InterPro" id="IPR027450">
    <property type="entry name" value="AlkB-like"/>
</dbReference>
<evidence type="ECO:0000256" key="7">
    <source>
        <dbReference type="ARBA" id="ARBA00022884"/>
    </source>
</evidence>
<evidence type="ECO:0000256" key="1">
    <source>
        <dbReference type="ARBA" id="ARBA00001954"/>
    </source>
</evidence>
<dbReference type="EMBL" id="CAIIXF020000002">
    <property type="protein sequence ID" value="CAH1777251.1"/>
    <property type="molecule type" value="Genomic_DNA"/>
</dbReference>
<dbReference type="InterPro" id="IPR037151">
    <property type="entry name" value="AlkB-like_sf"/>
</dbReference>
<dbReference type="InterPro" id="IPR035979">
    <property type="entry name" value="RBD_domain_sf"/>
</dbReference>
<dbReference type="InterPro" id="IPR012677">
    <property type="entry name" value="Nucleotide-bd_a/b_plait_sf"/>
</dbReference>
<dbReference type="InterPro" id="IPR029063">
    <property type="entry name" value="SAM-dependent_MTases_sf"/>
</dbReference>
<dbReference type="SUPFAM" id="SSF54928">
    <property type="entry name" value="RNA-binding domain, RBD"/>
    <property type="match status" value="1"/>
</dbReference>
<dbReference type="Gene3D" id="2.60.120.590">
    <property type="entry name" value="Alpha-ketoglutarate-dependent dioxygenase AlkB-like"/>
    <property type="match status" value="1"/>
</dbReference>
<comment type="function">
    <text evidence="11">Catalyzes the methylation of 5-carboxymethyl uridine to 5-methylcarboxymethyl uridine at the wobble position of the anticodon loop in tRNA via its methyltransferase domain. Catalyzes the last step in the formation of 5-methylcarboxymethyl uridine at the wobble position of the anticodon loop in target tRNA. Has a preference for tRNA(Arg) and tRNA(Glu), and does not bind tRNA(Lys). Binds tRNA and catalyzes the iron and alpha-ketoglutarate dependent hydroxylation of 5-methylcarboxymethyl uridine at the wobble position of the anticodon loop in tRNA via its dioxygenase domain, giving rise to 5-(S)-methoxycarbonylhydroxymethyluridine; has a preference for tRNA(Gly). Required for normal survival after DNA damage. May inhibit apoptosis and promote cell survival and angiogenesis.</text>
</comment>
<keyword evidence="16" id="KW-1185">Reference proteome</keyword>